<dbReference type="InterPro" id="IPR021224">
    <property type="entry name" value="DUF2690"/>
</dbReference>
<sequence>MFKKTLGIVTAAVALTALLPMGTAQAASCKGSGCTGKNPQTTGCGADAYTLKGSRVTPAGGGPAAELRVSPSCSAAWARIQKANSNWRFKLEIKNRDPYTEHASPNHQAYTAMVWNSHAYRACVEQYDGVGGSWTCTKWF</sequence>
<evidence type="ECO:0000313" key="2">
    <source>
        <dbReference type="EMBL" id="GAA4140633.1"/>
    </source>
</evidence>
<protein>
    <recommendedName>
        <fullName evidence="4">DUF2690 domain-containing protein</fullName>
    </recommendedName>
</protein>
<name>A0ABP7YSK5_9ACTN</name>
<organism evidence="2 3">
    <name type="scientific">Streptomyces tunisiensis</name>
    <dbReference type="NCBI Taxonomy" id="948699"/>
    <lineage>
        <taxon>Bacteria</taxon>
        <taxon>Bacillati</taxon>
        <taxon>Actinomycetota</taxon>
        <taxon>Actinomycetes</taxon>
        <taxon>Kitasatosporales</taxon>
        <taxon>Streptomycetaceae</taxon>
        <taxon>Streptomyces</taxon>
    </lineage>
</organism>
<keyword evidence="3" id="KW-1185">Reference proteome</keyword>
<dbReference type="Proteomes" id="UP001501845">
    <property type="component" value="Unassembled WGS sequence"/>
</dbReference>
<dbReference type="RefSeq" id="WP_210908092.1">
    <property type="nucleotide sequence ID" value="NZ_BAABBU010000016.1"/>
</dbReference>
<reference evidence="3" key="1">
    <citation type="journal article" date="2019" name="Int. J. Syst. Evol. Microbiol.">
        <title>The Global Catalogue of Microorganisms (GCM) 10K type strain sequencing project: providing services to taxonomists for standard genome sequencing and annotation.</title>
        <authorList>
            <consortium name="The Broad Institute Genomics Platform"/>
            <consortium name="The Broad Institute Genome Sequencing Center for Infectious Disease"/>
            <person name="Wu L."/>
            <person name="Ma J."/>
        </authorList>
    </citation>
    <scope>NUCLEOTIDE SEQUENCE [LARGE SCALE GENOMIC DNA]</scope>
    <source>
        <strain evidence="3">JCM 17589</strain>
    </source>
</reference>
<accession>A0ABP7YSK5</accession>
<dbReference type="Pfam" id="PF10901">
    <property type="entry name" value="DUF2690"/>
    <property type="match status" value="1"/>
</dbReference>
<dbReference type="EMBL" id="BAABBU010000016">
    <property type="protein sequence ID" value="GAA4140633.1"/>
    <property type="molecule type" value="Genomic_DNA"/>
</dbReference>
<feature type="signal peptide" evidence="1">
    <location>
        <begin position="1"/>
        <end position="26"/>
    </location>
</feature>
<gene>
    <name evidence="2" type="ORF">GCM10022285_40260</name>
</gene>
<comment type="caution">
    <text evidence="2">The sequence shown here is derived from an EMBL/GenBank/DDBJ whole genome shotgun (WGS) entry which is preliminary data.</text>
</comment>
<evidence type="ECO:0000313" key="3">
    <source>
        <dbReference type="Proteomes" id="UP001501845"/>
    </source>
</evidence>
<proteinExistence type="predicted"/>
<evidence type="ECO:0000256" key="1">
    <source>
        <dbReference type="SAM" id="SignalP"/>
    </source>
</evidence>
<keyword evidence="1" id="KW-0732">Signal</keyword>
<evidence type="ECO:0008006" key="4">
    <source>
        <dbReference type="Google" id="ProtNLM"/>
    </source>
</evidence>
<feature type="chain" id="PRO_5045436568" description="DUF2690 domain-containing protein" evidence="1">
    <location>
        <begin position="27"/>
        <end position="140"/>
    </location>
</feature>